<protein>
    <recommendedName>
        <fullName evidence="4">DUF2147 domain-containing protein</fullName>
    </recommendedName>
</protein>
<evidence type="ECO:0008006" key="4">
    <source>
        <dbReference type="Google" id="ProtNLM"/>
    </source>
</evidence>
<comment type="caution">
    <text evidence="2">The sequence shown here is derived from an EMBL/GenBank/DDBJ whole genome shotgun (WGS) entry which is preliminary data.</text>
</comment>
<dbReference type="OrthoDB" id="5459149at2"/>
<proteinExistence type="predicted"/>
<dbReference type="EMBL" id="WVUD01000035">
    <property type="protein sequence ID" value="MYL84566.1"/>
    <property type="molecule type" value="Genomic_DNA"/>
</dbReference>
<keyword evidence="1" id="KW-0732">Signal</keyword>
<evidence type="ECO:0000313" key="2">
    <source>
        <dbReference type="EMBL" id="MYL84566.1"/>
    </source>
</evidence>
<evidence type="ECO:0000256" key="1">
    <source>
        <dbReference type="SAM" id="SignalP"/>
    </source>
</evidence>
<keyword evidence="3" id="KW-1185">Reference proteome</keyword>
<dbReference type="AlphaFoldDB" id="A0A7C9INW4"/>
<name>A0A7C9INW4_9BACT</name>
<dbReference type="RefSeq" id="WP_160962722.1">
    <property type="nucleotide sequence ID" value="NZ_WVUD01000035.1"/>
</dbReference>
<feature type="signal peptide" evidence="1">
    <location>
        <begin position="1"/>
        <end position="25"/>
    </location>
</feature>
<feature type="chain" id="PRO_5028892421" description="DUF2147 domain-containing protein" evidence="1">
    <location>
        <begin position="26"/>
        <end position="124"/>
    </location>
</feature>
<sequence length="124" mass="12932">MIHLTRLSVILLATLWLGLAVPAQAQQDAGIVGTWSAAVLGQEVTANFTRQGDMIYGVVVLPDISGKTNTYHLAGVIVGADFAAQHGSGHLLKGRLTGPNTAEAVFTLKSGPAVPLHLVRRTGP</sequence>
<gene>
    <name evidence="2" type="ORF">GTA51_15705</name>
</gene>
<evidence type="ECO:0000313" key="3">
    <source>
        <dbReference type="Proteomes" id="UP000482487"/>
    </source>
</evidence>
<reference evidence="2 3" key="1">
    <citation type="submission" date="2020-01" db="EMBL/GenBank/DDBJ databases">
        <title>Genome sequence of Desulfovibrio aerotolerans DSM 16695(T).</title>
        <authorList>
            <person name="Karnachuk O."/>
            <person name="Avakyan M."/>
            <person name="Mardanov A."/>
            <person name="Kadnikov V."/>
            <person name="Ravin N."/>
        </authorList>
    </citation>
    <scope>NUCLEOTIDE SEQUENCE [LARGE SCALE GENOMIC DNA]</scope>
    <source>
        <strain evidence="2 3">DSM 16695</strain>
    </source>
</reference>
<dbReference type="Proteomes" id="UP000482487">
    <property type="component" value="Unassembled WGS sequence"/>
</dbReference>
<organism evidence="2 3">
    <name type="scientific">Solidesulfovibrio aerotolerans</name>
    <dbReference type="NCBI Taxonomy" id="295255"/>
    <lineage>
        <taxon>Bacteria</taxon>
        <taxon>Pseudomonadati</taxon>
        <taxon>Thermodesulfobacteriota</taxon>
        <taxon>Desulfovibrionia</taxon>
        <taxon>Desulfovibrionales</taxon>
        <taxon>Desulfovibrionaceae</taxon>
        <taxon>Solidesulfovibrio</taxon>
    </lineage>
</organism>
<accession>A0A7C9INW4</accession>